<dbReference type="OrthoDB" id="671439at2759"/>
<feature type="non-terminal residue" evidence="1">
    <location>
        <position position="67"/>
    </location>
</feature>
<protein>
    <recommendedName>
        <fullName evidence="3">SGNH hydrolase-type esterase domain-containing protein</fullName>
    </recommendedName>
</protein>
<evidence type="ECO:0000313" key="1">
    <source>
        <dbReference type="EMBL" id="RPB29396.1"/>
    </source>
</evidence>
<dbReference type="InParanoid" id="A0A3N4M2K2"/>
<dbReference type="InterPro" id="IPR036514">
    <property type="entry name" value="SGNH_hydro_sf"/>
</dbReference>
<evidence type="ECO:0008006" key="3">
    <source>
        <dbReference type="Google" id="ProtNLM"/>
    </source>
</evidence>
<name>A0A3N4M2K2_9PEZI</name>
<dbReference type="Proteomes" id="UP000267821">
    <property type="component" value="Unassembled WGS sequence"/>
</dbReference>
<organism evidence="1 2">
    <name type="scientific">Terfezia boudieri ATCC MYA-4762</name>
    <dbReference type="NCBI Taxonomy" id="1051890"/>
    <lineage>
        <taxon>Eukaryota</taxon>
        <taxon>Fungi</taxon>
        <taxon>Dikarya</taxon>
        <taxon>Ascomycota</taxon>
        <taxon>Pezizomycotina</taxon>
        <taxon>Pezizomycetes</taxon>
        <taxon>Pezizales</taxon>
        <taxon>Pezizaceae</taxon>
        <taxon>Terfezia</taxon>
    </lineage>
</organism>
<keyword evidence="2" id="KW-1185">Reference proteome</keyword>
<gene>
    <name evidence="1" type="ORF">L211DRAFT_832103</name>
</gene>
<accession>A0A3N4M2K2</accession>
<proteinExistence type="predicted"/>
<sequence>MVEIEDKSVRLALNGIFTDGLHLGWKGYEILYKEIEAEIGRQWPELTPEKVLFTVSIAGSGIKVQMI</sequence>
<dbReference type="Gene3D" id="3.40.50.1110">
    <property type="entry name" value="SGNH hydrolase"/>
    <property type="match status" value="1"/>
</dbReference>
<dbReference type="EMBL" id="ML121527">
    <property type="protein sequence ID" value="RPB29396.1"/>
    <property type="molecule type" value="Genomic_DNA"/>
</dbReference>
<reference evidence="1 2" key="1">
    <citation type="journal article" date="2018" name="Nat. Ecol. Evol.">
        <title>Pezizomycetes genomes reveal the molecular basis of ectomycorrhizal truffle lifestyle.</title>
        <authorList>
            <person name="Murat C."/>
            <person name="Payen T."/>
            <person name="Noel B."/>
            <person name="Kuo A."/>
            <person name="Morin E."/>
            <person name="Chen J."/>
            <person name="Kohler A."/>
            <person name="Krizsan K."/>
            <person name="Balestrini R."/>
            <person name="Da Silva C."/>
            <person name="Montanini B."/>
            <person name="Hainaut M."/>
            <person name="Levati E."/>
            <person name="Barry K.W."/>
            <person name="Belfiori B."/>
            <person name="Cichocki N."/>
            <person name="Clum A."/>
            <person name="Dockter R.B."/>
            <person name="Fauchery L."/>
            <person name="Guy J."/>
            <person name="Iotti M."/>
            <person name="Le Tacon F."/>
            <person name="Lindquist E.A."/>
            <person name="Lipzen A."/>
            <person name="Malagnac F."/>
            <person name="Mello A."/>
            <person name="Molinier V."/>
            <person name="Miyauchi S."/>
            <person name="Poulain J."/>
            <person name="Riccioni C."/>
            <person name="Rubini A."/>
            <person name="Sitrit Y."/>
            <person name="Splivallo R."/>
            <person name="Traeger S."/>
            <person name="Wang M."/>
            <person name="Zifcakova L."/>
            <person name="Wipf D."/>
            <person name="Zambonelli A."/>
            <person name="Paolocci F."/>
            <person name="Nowrousian M."/>
            <person name="Ottonello S."/>
            <person name="Baldrian P."/>
            <person name="Spatafora J.W."/>
            <person name="Henrissat B."/>
            <person name="Nagy L.G."/>
            <person name="Aury J.M."/>
            <person name="Wincker P."/>
            <person name="Grigoriev I.V."/>
            <person name="Bonfante P."/>
            <person name="Martin F.M."/>
        </authorList>
    </citation>
    <scope>NUCLEOTIDE SEQUENCE [LARGE SCALE GENOMIC DNA]</scope>
    <source>
        <strain evidence="1 2">ATCC MYA-4762</strain>
    </source>
</reference>
<evidence type="ECO:0000313" key="2">
    <source>
        <dbReference type="Proteomes" id="UP000267821"/>
    </source>
</evidence>
<dbReference type="AlphaFoldDB" id="A0A3N4M2K2"/>